<dbReference type="PROSITE" id="PS51656">
    <property type="entry name" value="4FE4S"/>
    <property type="match status" value="1"/>
</dbReference>
<dbReference type="NCBIfam" id="TIGR01944">
    <property type="entry name" value="rnfB"/>
    <property type="match status" value="1"/>
</dbReference>
<feature type="binding site" evidence="10">
    <location>
        <position position="173"/>
    </location>
    <ligand>
        <name>[4Fe-4S] cluster</name>
        <dbReference type="ChEBI" id="CHEBI:49883"/>
        <label>3</label>
    </ligand>
</feature>
<keyword evidence="5 10" id="KW-1278">Translocase</keyword>
<feature type="binding site" evidence="10">
    <location>
        <position position="49"/>
    </location>
    <ligand>
        <name>[4Fe-4S] cluster</name>
        <dbReference type="ChEBI" id="CHEBI:49883"/>
        <label>1</label>
    </ligand>
</feature>
<evidence type="ECO:0000256" key="9">
    <source>
        <dbReference type="ARBA" id="ARBA00023136"/>
    </source>
</evidence>
<feature type="binding site" evidence="10">
    <location>
        <position position="176"/>
    </location>
    <ligand>
        <name>[4Fe-4S] cluster</name>
        <dbReference type="ChEBI" id="CHEBI:49883"/>
        <label>3</label>
    </ligand>
</feature>
<feature type="binding site" evidence="10">
    <location>
        <position position="151"/>
    </location>
    <ligand>
        <name>[4Fe-4S] cluster</name>
        <dbReference type="ChEBI" id="CHEBI:49883"/>
        <label>3</label>
    </ligand>
</feature>
<comment type="caution">
    <text evidence="13">The sequence shown here is derived from an EMBL/GenBank/DDBJ whole genome shotgun (WGS) entry which is preliminary data.</text>
</comment>
<dbReference type="OrthoDB" id="9789936at2"/>
<name>A0A369B6P1_9FIRM</name>
<feature type="binding site" evidence="10">
    <location>
        <position position="137"/>
    </location>
    <ligand>
        <name>[4Fe-4S] cluster</name>
        <dbReference type="ChEBI" id="CHEBI:49883"/>
        <label>2</label>
    </ligand>
</feature>
<comment type="similarity">
    <text evidence="10">Belongs to the 4Fe4S bacterial-type ferredoxin family. RnfB subfamily.</text>
</comment>
<evidence type="ECO:0000256" key="6">
    <source>
        <dbReference type="ARBA" id="ARBA00022982"/>
    </source>
</evidence>
<feature type="domain" description="4Fe-4S ferredoxin-type" evidence="11">
    <location>
        <begin position="205"/>
        <end position="234"/>
    </location>
</feature>
<feature type="domain" description="4Fe-4S" evidence="12">
    <location>
        <begin position="32"/>
        <end position="91"/>
    </location>
</feature>
<accession>A0A369B6P1</accession>
<feature type="domain" description="4Fe-4S ferredoxin-type" evidence="11">
    <location>
        <begin position="161"/>
        <end position="190"/>
    </location>
</feature>
<evidence type="ECO:0000313" key="14">
    <source>
        <dbReference type="Proteomes" id="UP000253034"/>
    </source>
</evidence>
<feature type="domain" description="4Fe-4S ferredoxin-type" evidence="11">
    <location>
        <begin position="235"/>
        <end position="265"/>
    </location>
</feature>
<evidence type="ECO:0000256" key="5">
    <source>
        <dbReference type="ARBA" id="ARBA00022967"/>
    </source>
</evidence>
<dbReference type="PROSITE" id="PS51379">
    <property type="entry name" value="4FE4S_FER_2"/>
    <property type="match status" value="3"/>
</dbReference>
<dbReference type="GO" id="GO:0046872">
    <property type="term" value="F:metal ion binding"/>
    <property type="evidence" value="ECO:0007669"/>
    <property type="project" value="UniProtKB-KW"/>
</dbReference>
<dbReference type="InterPro" id="IPR017896">
    <property type="entry name" value="4Fe4S_Fe-S-bd"/>
</dbReference>
<dbReference type="InterPro" id="IPR007202">
    <property type="entry name" value="4Fe-4S_dom"/>
</dbReference>
<dbReference type="InterPro" id="IPR050395">
    <property type="entry name" value="4Fe4S_Ferredoxin_RnfB"/>
</dbReference>
<evidence type="ECO:0000256" key="1">
    <source>
        <dbReference type="ARBA" id="ARBA00022448"/>
    </source>
</evidence>
<dbReference type="Pfam" id="PF25160">
    <property type="entry name" value="LdpA_Fe-S-bd"/>
    <property type="match status" value="1"/>
</dbReference>
<keyword evidence="8 10" id="KW-0411">Iron-sulfur</keyword>
<organism evidence="13 14">
    <name type="scientific">Anaerobacterium chartisolvens</name>
    <dbReference type="NCBI Taxonomy" id="1297424"/>
    <lineage>
        <taxon>Bacteria</taxon>
        <taxon>Bacillati</taxon>
        <taxon>Bacillota</taxon>
        <taxon>Clostridia</taxon>
        <taxon>Eubacteriales</taxon>
        <taxon>Oscillospiraceae</taxon>
        <taxon>Anaerobacterium</taxon>
    </lineage>
</organism>
<protein>
    <recommendedName>
        <fullName evidence="10">Ion-translocating oxidoreductase complex subunit B</fullName>
        <ecNumber evidence="10">7.-.-.-</ecNumber>
    </recommendedName>
    <alternativeName>
        <fullName evidence="10">Rnf electron transport complex subunit B</fullName>
    </alternativeName>
</protein>
<feature type="region of interest" description="Hydrophobic" evidence="10">
    <location>
        <begin position="1"/>
        <end position="26"/>
    </location>
</feature>
<comment type="function">
    <text evidence="10">Part of a membrane-bound complex that couples electron transfer with translocation of ions across the membrane.</text>
</comment>
<dbReference type="AlphaFoldDB" id="A0A369B6P1"/>
<evidence type="ECO:0000259" key="11">
    <source>
        <dbReference type="PROSITE" id="PS51379"/>
    </source>
</evidence>
<dbReference type="GO" id="GO:0051539">
    <property type="term" value="F:4 iron, 4 sulfur cluster binding"/>
    <property type="evidence" value="ECO:0007669"/>
    <property type="project" value="UniProtKB-UniRule"/>
</dbReference>
<dbReference type="HAMAP" id="MF_00463">
    <property type="entry name" value="RsxB_RnfB"/>
    <property type="match status" value="1"/>
</dbReference>
<comment type="subunit">
    <text evidence="10">The complex is composed of six subunits: RnfA, RnfB, RnfC, RnfD, RnfE and RnfG.</text>
</comment>
<comment type="caution">
    <text evidence="10">Lacks conserved residue(s) required for the propagation of feature annotation.</text>
</comment>
<evidence type="ECO:0000256" key="7">
    <source>
        <dbReference type="ARBA" id="ARBA00023004"/>
    </source>
</evidence>
<dbReference type="InterPro" id="IPR017900">
    <property type="entry name" value="4Fe4S_Fe_S_CS"/>
</dbReference>
<proteinExistence type="inferred from homology"/>
<dbReference type="GO" id="GO:0022900">
    <property type="term" value="P:electron transport chain"/>
    <property type="evidence" value="ECO:0007669"/>
    <property type="project" value="UniProtKB-UniRule"/>
</dbReference>
<dbReference type="GO" id="GO:0009055">
    <property type="term" value="F:electron transfer activity"/>
    <property type="evidence" value="ECO:0007669"/>
    <property type="project" value="InterPro"/>
</dbReference>
<feature type="binding site" evidence="10">
    <location>
        <position position="180"/>
    </location>
    <ligand>
        <name>[4Fe-4S] cluster</name>
        <dbReference type="ChEBI" id="CHEBI:49883"/>
        <label>2</label>
    </ligand>
</feature>
<dbReference type="RefSeq" id="WP_114297834.1">
    <property type="nucleotide sequence ID" value="NZ_QPJT01000011.1"/>
</dbReference>
<keyword evidence="9 10" id="KW-0472">Membrane</keyword>
<feature type="binding site" evidence="10">
    <location>
        <position position="52"/>
    </location>
    <ligand>
        <name>[4Fe-4S] cluster</name>
        <dbReference type="ChEBI" id="CHEBI:49883"/>
        <label>1</label>
    </ligand>
</feature>
<evidence type="ECO:0000256" key="4">
    <source>
        <dbReference type="ARBA" id="ARBA00022737"/>
    </source>
</evidence>
<keyword evidence="10" id="KW-1003">Cell membrane</keyword>
<dbReference type="EC" id="7.-.-.-" evidence="10"/>
<dbReference type="Pfam" id="PF04060">
    <property type="entry name" value="FeS"/>
    <property type="match status" value="1"/>
</dbReference>
<evidence type="ECO:0000256" key="3">
    <source>
        <dbReference type="ARBA" id="ARBA00022723"/>
    </source>
</evidence>
<dbReference type="PROSITE" id="PS00198">
    <property type="entry name" value="4FE4S_FER_1"/>
    <property type="match status" value="2"/>
</dbReference>
<dbReference type="PANTHER" id="PTHR43560:SF1">
    <property type="entry name" value="ION-TRANSLOCATING OXIDOREDUCTASE COMPLEX SUBUNIT B"/>
    <property type="match status" value="1"/>
</dbReference>
<reference evidence="13 14" key="1">
    <citation type="submission" date="2018-07" db="EMBL/GenBank/DDBJ databases">
        <title>Genomic Encyclopedia of Type Strains, Phase IV (KMG-IV): sequencing the most valuable type-strain genomes for metagenomic binning, comparative biology and taxonomic classification.</title>
        <authorList>
            <person name="Goeker M."/>
        </authorList>
    </citation>
    <scope>NUCLEOTIDE SEQUENCE [LARGE SCALE GENOMIC DNA]</scope>
    <source>
        <strain evidence="13 14">DSM 27016</strain>
    </source>
</reference>
<keyword evidence="1 10" id="KW-0813">Transport</keyword>
<feature type="binding site" evidence="10">
    <location>
        <position position="170"/>
    </location>
    <ligand>
        <name>[4Fe-4S] cluster</name>
        <dbReference type="ChEBI" id="CHEBI:49883"/>
        <label>3</label>
    </ligand>
</feature>
<dbReference type="Proteomes" id="UP000253034">
    <property type="component" value="Unassembled WGS sequence"/>
</dbReference>
<keyword evidence="2 10" id="KW-0004">4Fe-4S</keyword>
<comment type="subcellular location">
    <subcellularLocation>
        <location evidence="10">Cell membrane</location>
    </subcellularLocation>
</comment>
<dbReference type="PANTHER" id="PTHR43560">
    <property type="entry name" value="ION-TRANSLOCATING OXIDOREDUCTASE COMPLEX SUBUNIT B"/>
    <property type="match status" value="1"/>
</dbReference>
<keyword evidence="6 10" id="KW-0249">Electron transport</keyword>
<dbReference type="Gene3D" id="3.30.70.20">
    <property type="match status" value="2"/>
</dbReference>
<evidence type="ECO:0000256" key="2">
    <source>
        <dbReference type="ARBA" id="ARBA00022485"/>
    </source>
</evidence>
<dbReference type="CDD" id="cd10549">
    <property type="entry name" value="MtMvhB_like"/>
    <property type="match status" value="1"/>
</dbReference>
<dbReference type="SUPFAM" id="SSF54862">
    <property type="entry name" value="4Fe-4S ferredoxins"/>
    <property type="match status" value="1"/>
</dbReference>
<gene>
    <name evidence="10" type="primary">rnfB</name>
    <name evidence="13" type="ORF">DFR58_11121</name>
</gene>
<dbReference type="InterPro" id="IPR057431">
    <property type="entry name" value="LdpA_Fe-S-bd"/>
</dbReference>
<keyword evidence="14" id="KW-1185">Reference proteome</keyword>
<feature type="binding site" evidence="10">
    <location>
        <position position="57"/>
    </location>
    <ligand>
        <name>[4Fe-4S] cluster</name>
        <dbReference type="ChEBI" id="CHEBI:49883"/>
        <label>1</label>
    </ligand>
</feature>
<feature type="binding site" evidence="10">
    <location>
        <position position="147"/>
    </location>
    <ligand>
        <name>[4Fe-4S] cluster</name>
        <dbReference type="ChEBI" id="CHEBI:49883"/>
        <label>2</label>
    </ligand>
</feature>
<evidence type="ECO:0000259" key="12">
    <source>
        <dbReference type="PROSITE" id="PS51656"/>
    </source>
</evidence>
<dbReference type="GO" id="GO:0005886">
    <property type="term" value="C:plasma membrane"/>
    <property type="evidence" value="ECO:0007669"/>
    <property type="project" value="UniProtKB-SubCell"/>
</dbReference>
<sequence length="266" mass="27544">MYEVVVAASVLGGMGALLGIGLSYASKVFAVEIDERVVQIRDVLPGANCGACGLAGCDSFADAVVQGKAQVNGCPVGGDAAAQKIAAVMGVEAAGVKRVAARVLCNGRCSVSTEKYIYRGLNDCFAAAQLFGGHKSCAYGCLGHGSCMAACPFNAIVITGGVARVIEDRCRACGKCVAACPKKLIEIVPKEKKYSVLCRSRDKGAVTKKNCEVGCIGCTRCVKACRYGAISMEGSLAKIDVEKCTGCGECTSVCPTMAIRKMDYDD</sequence>
<dbReference type="Pfam" id="PF12838">
    <property type="entry name" value="Fer4_7"/>
    <property type="match status" value="1"/>
</dbReference>
<feature type="binding site" evidence="10">
    <location>
        <position position="141"/>
    </location>
    <ligand>
        <name>[4Fe-4S] cluster</name>
        <dbReference type="ChEBI" id="CHEBI:49883"/>
        <label>2</label>
    </ligand>
</feature>
<feature type="binding site" evidence="10">
    <location>
        <position position="74"/>
    </location>
    <ligand>
        <name>[4Fe-4S] cluster</name>
        <dbReference type="ChEBI" id="CHEBI:49883"/>
        <label>1</label>
    </ligand>
</feature>
<evidence type="ECO:0000256" key="8">
    <source>
        <dbReference type="ARBA" id="ARBA00023014"/>
    </source>
</evidence>
<dbReference type="Gene3D" id="1.10.15.40">
    <property type="entry name" value="Electron transport complex subunit B, putative Fe-S cluster"/>
    <property type="match status" value="1"/>
</dbReference>
<keyword evidence="3 10" id="KW-0479">Metal-binding</keyword>
<evidence type="ECO:0000256" key="10">
    <source>
        <dbReference type="HAMAP-Rule" id="MF_00463"/>
    </source>
</evidence>
<keyword evidence="4 10" id="KW-0677">Repeat</keyword>
<dbReference type="InterPro" id="IPR010207">
    <property type="entry name" value="Elect_transpt_cplx_RnfB/RsxB"/>
</dbReference>
<evidence type="ECO:0000313" key="13">
    <source>
        <dbReference type="EMBL" id="RCX16278.1"/>
    </source>
</evidence>
<comment type="cofactor">
    <cofactor evidence="10">
        <name>[4Fe-4S] cluster</name>
        <dbReference type="ChEBI" id="CHEBI:49883"/>
    </cofactor>
    <text evidence="10">Binds 3 [4Fe-4S] clusters.</text>
</comment>
<dbReference type="EMBL" id="QPJT01000011">
    <property type="protein sequence ID" value="RCX16278.1"/>
    <property type="molecule type" value="Genomic_DNA"/>
</dbReference>
<keyword evidence="7 10" id="KW-0408">Iron</keyword>